<dbReference type="EMBL" id="JAIWYP010000014">
    <property type="protein sequence ID" value="KAH3711583.1"/>
    <property type="molecule type" value="Genomic_DNA"/>
</dbReference>
<gene>
    <name evidence="2" type="ORF">DPMN_071254</name>
</gene>
<keyword evidence="3" id="KW-1185">Reference proteome</keyword>
<evidence type="ECO:0000313" key="3">
    <source>
        <dbReference type="Proteomes" id="UP000828390"/>
    </source>
</evidence>
<dbReference type="AlphaFoldDB" id="A0A9D3Z2L6"/>
<evidence type="ECO:0000256" key="1">
    <source>
        <dbReference type="SAM" id="MobiDB-lite"/>
    </source>
</evidence>
<evidence type="ECO:0000313" key="2">
    <source>
        <dbReference type="EMBL" id="KAH3711583.1"/>
    </source>
</evidence>
<comment type="caution">
    <text evidence="2">The sequence shown here is derived from an EMBL/GenBank/DDBJ whole genome shotgun (WGS) entry which is preliminary data.</text>
</comment>
<accession>A0A9D3Z2L6</accession>
<organism evidence="2 3">
    <name type="scientific">Dreissena polymorpha</name>
    <name type="common">Zebra mussel</name>
    <name type="synonym">Mytilus polymorpha</name>
    <dbReference type="NCBI Taxonomy" id="45954"/>
    <lineage>
        <taxon>Eukaryota</taxon>
        <taxon>Metazoa</taxon>
        <taxon>Spiralia</taxon>
        <taxon>Lophotrochozoa</taxon>
        <taxon>Mollusca</taxon>
        <taxon>Bivalvia</taxon>
        <taxon>Autobranchia</taxon>
        <taxon>Heteroconchia</taxon>
        <taxon>Euheterodonta</taxon>
        <taxon>Imparidentia</taxon>
        <taxon>Neoheterodontei</taxon>
        <taxon>Myida</taxon>
        <taxon>Dreissenoidea</taxon>
        <taxon>Dreissenidae</taxon>
        <taxon>Dreissena</taxon>
    </lineage>
</organism>
<dbReference type="Proteomes" id="UP000828390">
    <property type="component" value="Unassembled WGS sequence"/>
</dbReference>
<reference evidence="2" key="1">
    <citation type="journal article" date="2019" name="bioRxiv">
        <title>The Genome of the Zebra Mussel, Dreissena polymorpha: A Resource for Invasive Species Research.</title>
        <authorList>
            <person name="McCartney M.A."/>
            <person name="Auch B."/>
            <person name="Kono T."/>
            <person name="Mallez S."/>
            <person name="Zhang Y."/>
            <person name="Obille A."/>
            <person name="Becker A."/>
            <person name="Abrahante J.E."/>
            <person name="Garbe J."/>
            <person name="Badalamenti J.P."/>
            <person name="Herman A."/>
            <person name="Mangelson H."/>
            <person name="Liachko I."/>
            <person name="Sullivan S."/>
            <person name="Sone E.D."/>
            <person name="Koren S."/>
            <person name="Silverstein K.A.T."/>
            <person name="Beckman K.B."/>
            <person name="Gohl D.M."/>
        </authorList>
    </citation>
    <scope>NUCLEOTIDE SEQUENCE</scope>
    <source>
        <strain evidence="2">Duluth1</strain>
        <tissue evidence="2">Whole animal</tissue>
    </source>
</reference>
<protein>
    <submittedName>
        <fullName evidence="2">Uncharacterized protein</fullName>
    </submittedName>
</protein>
<proteinExistence type="predicted"/>
<sequence>MAQRTMTQKRWMDSAKGWNHDAHVCVVGLAAESVCFVPIKVVDHVTMKRIRSPIQPASVGERESGQGVAVPAGISFHLIGRELHPWQHGPVILTSHKPGTSLQGGVAPDVTGTTLPSLFSFWDDPLLTKESSHRMSYHCAQAVPCTPRKYIDYLSDPNAPFVSKEGAFAMRCTPRRSDLAELRQCPDSPKSGQPKLIKTTGTPQHADLGPQP</sequence>
<name>A0A9D3Z2L6_DREPO</name>
<reference evidence="2" key="2">
    <citation type="submission" date="2020-11" db="EMBL/GenBank/DDBJ databases">
        <authorList>
            <person name="McCartney M.A."/>
            <person name="Auch B."/>
            <person name="Kono T."/>
            <person name="Mallez S."/>
            <person name="Becker A."/>
            <person name="Gohl D.M."/>
            <person name="Silverstein K.A.T."/>
            <person name="Koren S."/>
            <person name="Bechman K.B."/>
            <person name="Herman A."/>
            <person name="Abrahante J.E."/>
            <person name="Garbe J."/>
        </authorList>
    </citation>
    <scope>NUCLEOTIDE SEQUENCE</scope>
    <source>
        <strain evidence="2">Duluth1</strain>
        <tissue evidence="2">Whole animal</tissue>
    </source>
</reference>
<feature type="region of interest" description="Disordered" evidence="1">
    <location>
        <begin position="179"/>
        <end position="212"/>
    </location>
</feature>